<dbReference type="Proteomes" id="UP001470230">
    <property type="component" value="Unassembled WGS sequence"/>
</dbReference>
<comment type="caution">
    <text evidence="3">The sequence shown here is derived from an EMBL/GenBank/DDBJ whole genome shotgun (WGS) entry which is preliminary data.</text>
</comment>
<feature type="domain" description="Saposin B-type" evidence="2">
    <location>
        <begin position="26"/>
        <end position="110"/>
    </location>
</feature>
<reference evidence="3 4" key="1">
    <citation type="submission" date="2024-04" db="EMBL/GenBank/DDBJ databases">
        <title>Tritrichomonas musculus Genome.</title>
        <authorList>
            <person name="Alves-Ferreira E."/>
            <person name="Grigg M."/>
            <person name="Lorenzi H."/>
            <person name="Galac M."/>
        </authorList>
    </citation>
    <scope>NUCLEOTIDE SEQUENCE [LARGE SCALE GENOMIC DNA]</scope>
    <source>
        <strain evidence="3 4">EAF2021</strain>
    </source>
</reference>
<evidence type="ECO:0000256" key="1">
    <source>
        <dbReference type="ARBA" id="ARBA00023157"/>
    </source>
</evidence>
<dbReference type="SMART" id="SM00741">
    <property type="entry name" value="SapB"/>
    <property type="match status" value="1"/>
</dbReference>
<gene>
    <name evidence="3" type="ORF">M9Y10_040894</name>
</gene>
<organism evidence="3 4">
    <name type="scientific">Tritrichomonas musculus</name>
    <dbReference type="NCBI Taxonomy" id="1915356"/>
    <lineage>
        <taxon>Eukaryota</taxon>
        <taxon>Metamonada</taxon>
        <taxon>Parabasalia</taxon>
        <taxon>Tritrichomonadida</taxon>
        <taxon>Tritrichomonadidae</taxon>
        <taxon>Tritrichomonas</taxon>
    </lineage>
</organism>
<keyword evidence="1" id="KW-1015">Disulfide bond</keyword>
<sequence>MILFLSALAFSTIPRRPIMQKRDIDGFACDKLCKGIVAGARTMKKSGETEDEITTKLLSQCYQMMDLDKVYYPICRELSTKFISIVLTLIDQVDDDYKICVKLGYCSDLTGRFSRKTVQRYHYINKLNKTPKKAFNSKSI</sequence>
<keyword evidence="4" id="KW-1185">Reference proteome</keyword>
<evidence type="ECO:0000313" key="4">
    <source>
        <dbReference type="Proteomes" id="UP001470230"/>
    </source>
</evidence>
<name>A0ABR2K2V7_9EUKA</name>
<accession>A0ABR2K2V7</accession>
<evidence type="ECO:0000259" key="2">
    <source>
        <dbReference type="PROSITE" id="PS50015"/>
    </source>
</evidence>
<dbReference type="Gene3D" id="1.10.225.10">
    <property type="entry name" value="Saposin-like"/>
    <property type="match status" value="1"/>
</dbReference>
<dbReference type="SUPFAM" id="SSF47862">
    <property type="entry name" value="Saposin"/>
    <property type="match status" value="1"/>
</dbReference>
<dbReference type="PROSITE" id="PS50015">
    <property type="entry name" value="SAP_B"/>
    <property type="match status" value="1"/>
</dbReference>
<dbReference type="InterPro" id="IPR008139">
    <property type="entry name" value="SaposinB_dom"/>
</dbReference>
<dbReference type="EMBL" id="JAPFFF010000007">
    <property type="protein sequence ID" value="KAK8885446.1"/>
    <property type="molecule type" value="Genomic_DNA"/>
</dbReference>
<protein>
    <recommendedName>
        <fullName evidence="2">Saposin B-type domain-containing protein</fullName>
    </recommendedName>
</protein>
<proteinExistence type="predicted"/>
<dbReference type="InterPro" id="IPR011001">
    <property type="entry name" value="Saposin-like"/>
</dbReference>
<evidence type="ECO:0000313" key="3">
    <source>
        <dbReference type="EMBL" id="KAK8885446.1"/>
    </source>
</evidence>